<feature type="transmembrane region" description="Helical" evidence="6">
    <location>
        <begin position="6"/>
        <end position="26"/>
    </location>
</feature>
<dbReference type="CGD" id="CAL0000180770">
    <property type="gene designation" value="IPT1"/>
</dbReference>
<dbReference type="GO" id="GO:0010507">
    <property type="term" value="P:negative regulation of autophagy"/>
    <property type="evidence" value="ECO:0007669"/>
    <property type="project" value="EnsemblFungi"/>
</dbReference>
<dbReference type="GO" id="GO:0036171">
    <property type="term" value="P:filamentous growth of a population of unicellular organisms in response to chemical stimulus"/>
    <property type="evidence" value="ECO:0000315"/>
    <property type="project" value="CGD"/>
</dbReference>
<dbReference type="GO" id="GO:0044011">
    <property type="term" value="P:single-species biofilm formation on inanimate substrate"/>
    <property type="evidence" value="ECO:0000315"/>
    <property type="project" value="CGD"/>
</dbReference>
<dbReference type="GO" id="GO:0016020">
    <property type="term" value="C:membrane"/>
    <property type="evidence" value="ECO:0007669"/>
    <property type="project" value="UniProtKB-SubCell"/>
</dbReference>
<feature type="region of interest" description="Disordered" evidence="5">
    <location>
        <begin position="117"/>
        <end position="136"/>
    </location>
</feature>
<dbReference type="OrthoDB" id="5784at2759"/>
<gene>
    <name evidence="8 9" type="primary">IPT1</name>
    <name evidence="9" type="ordered locus">CAALFM_C109120WA</name>
    <name evidence="8" type="ordered locus">orf19.12233</name>
</gene>
<reference evidence="9 10" key="1">
    <citation type="journal article" date="2004" name="Proc. Natl. Acad. Sci. U.S.A.">
        <title>The diploid genome sequence of Candida albicans.</title>
        <authorList>
            <person name="Jones T."/>
            <person name="Federspiel N.A."/>
            <person name="Chibana H."/>
            <person name="Dungan J."/>
            <person name="Kalman S."/>
            <person name="Magee B.B."/>
            <person name="Newport G."/>
            <person name="Thorstenson Y.R."/>
            <person name="Agabian N."/>
            <person name="Magee P.T."/>
            <person name="Davis R.W."/>
            <person name="Scherer S."/>
        </authorList>
    </citation>
    <scope>NUCLEOTIDE SEQUENCE [LARGE SCALE GENOMIC DNA]</scope>
    <source>
        <strain evidence="10">SC5314 / ATCC MYA-2876</strain>
    </source>
</reference>
<dbReference type="Proteomes" id="UP000000559">
    <property type="component" value="Chromosome 1"/>
</dbReference>
<evidence type="ECO:0000256" key="2">
    <source>
        <dbReference type="ARBA" id="ARBA00022692"/>
    </source>
</evidence>
<dbReference type="GO" id="GO:0006676">
    <property type="term" value="P:mannosyl diphosphorylinositol ceramide metabolic process"/>
    <property type="evidence" value="ECO:0000315"/>
    <property type="project" value="CGD"/>
</dbReference>
<feature type="transmembrane region" description="Helical" evidence="6">
    <location>
        <begin position="38"/>
        <end position="58"/>
    </location>
</feature>
<dbReference type="FunCoup" id="A0A1D8PEJ5">
    <property type="interactions" value="48"/>
</dbReference>
<feature type="compositionally biased region" description="Low complexity" evidence="5">
    <location>
        <begin position="117"/>
        <end position="131"/>
    </location>
</feature>
<feature type="transmembrane region" description="Helical" evidence="6">
    <location>
        <begin position="399"/>
        <end position="419"/>
    </location>
</feature>
<proteinExistence type="predicted"/>
<keyword evidence="2 6" id="KW-0812">Transmembrane</keyword>
<dbReference type="InterPro" id="IPR026841">
    <property type="entry name" value="Aur1/Ipt1"/>
</dbReference>
<dbReference type="GO" id="GO:0036180">
    <property type="term" value="P:filamentous growth of a population of unicellular organisms in response to biotic stimulus"/>
    <property type="evidence" value="ECO:0000315"/>
    <property type="project" value="CGD"/>
</dbReference>
<keyword evidence="10" id="KW-1185">Reference proteome</keyword>
<protein>
    <submittedName>
        <fullName evidence="9">Inositolphosphotransferase</fullName>
    </submittedName>
</protein>
<dbReference type="KEGG" id="cal:CAALFM_C109120WA"/>
<keyword evidence="3 6" id="KW-1133">Transmembrane helix</keyword>
<dbReference type="PANTHER" id="PTHR31310">
    <property type="match status" value="1"/>
</dbReference>
<dbReference type="VEuPathDB" id="FungiDB:C1_09120W_A"/>
<evidence type="ECO:0000256" key="1">
    <source>
        <dbReference type="ARBA" id="ARBA00004141"/>
    </source>
</evidence>
<reference evidence="9 10" key="2">
    <citation type="journal article" date="2007" name="Genome Biol.">
        <title>Assembly of the Candida albicans genome into sixteen supercontigs aligned on the eight chromosomes.</title>
        <authorList>
            <person name="van het Hoog M."/>
            <person name="Rast T.J."/>
            <person name="Martchenko M."/>
            <person name="Grindle S."/>
            <person name="Dignard D."/>
            <person name="Hogues H."/>
            <person name="Cuomo C."/>
            <person name="Berriman M."/>
            <person name="Scherer S."/>
            <person name="Magee B.B."/>
            <person name="Whiteway M."/>
            <person name="Chibana H."/>
            <person name="Nantel A."/>
            <person name="Magee P.T."/>
        </authorList>
    </citation>
    <scope>GENOME REANNOTATION</scope>
    <source>
        <strain evidence="10">SC5314 / ATCC MYA-2876</strain>
    </source>
</reference>
<accession>A0A1D8PEJ5</accession>
<evidence type="ECO:0000256" key="4">
    <source>
        <dbReference type="ARBA" id="ARBA00023136"/>
    </source>
</evidence>
<reference evidence="9 10" key="3">
    <citation type="journal article" date="2013" name="Genome Biol.">
        <title>Assembly of a phased diploid Candida albicans genome facilitates allele-specific measurements and provides a simple model for repeat and indel structure.</title>
        <authorList>
            <person name="Muzzey D."/>
            <person name="Schwartz K."/>
            <person name="Weissman J.S."/>
            <person name="Sherlock G."/>
        </authorList>
    </citation>
    <scope>NUCLEOTIDE SEQUENCE [LARGE SCALE GENOMIC DNA]</scope>
    <source>
        <strain evidence="10">SC5314 / ATCC MYA-2876</strain>
    </source>
</reference>
<feature type="transmembrane region" description="Helical" evidence="6">
    <location>
        <begin position="454"/>
        <end position="472"/>
    </location>
</feature>
<dbReference type="EMBL" id="CP017623">
    <property type="protein sequence ID" value="AOW26546.1"/>
    <property type="molecule type" value="Genomic_DNA"/>
</dbReference>
<dbReference type="GO" id="GO:0051668">
    <property type="term" value="P:localization within membrane"/>
    <property type="evidence" value="ECO:0000315"/>
    <property type="project" value="CGD"/>
</dbReference>
<dbReference type="GeneID" id="3634941"/>
<dbReference type="RefSeq" id="XP_723455.2">
    <property type="nucleotide sequence ID" value="XM_718362.2"/>
</dbReference>
<dbReference type="GO" id="GO:0036170">
    <property type="term" value="P:filamentous growth of a population of unicellular organisms in response to starvation"/>
    <property type="evidence" value="ECO:0000315"/>
    <property type="project" value="CGD"/>
</dbReference>
<keyword evidence="4 6" id="KW-0472">Membrane</keyword>
<dbReference type="PANTHER" id="PTHR31310:SF8">
    <property type="entry name" value="INOSITOLPHOSPHOTRANSFERASE 1"/>
    <property type="match status" value="1"/>
</dbReference>
<feature type="transmembrane region" description="Helical" evidence="6">
    <location>
        <begin position="84"/>
        <end position="107"/>
    </location>
</feature>
<dbReference type="InterPro" id="IPR052185">
    <property type="entry name" value="IPC_Synthase-Related"/>
</dbReference>
<dbReference type="GO" id="GO:0044114">
    <property type="term" value="P:development of symbiont in host"/>
    <property type="evidence" value="ECO:0000315"/>
    <property type="project" value="CGD"/>
</dbReference>
<dbReference type="STRING" id="237561.A0A1D8PEJ5"/>
<evidence type="ECO:0000256" key="5">
    <source>
        <dbReference type="SAM" id="MobiDB-lite"/>
    </source>
</evidence>
<evidence type="ECO:0000259" key="7">
    <source>
        <dbReference type="Pfam" id="PF14378"/>
    </source>
</evidence>
<dbReference type="GO" id="GO:0009267">
    <property type="term" value="P:cellular response to starvation"/>
    <property type="evidence" value="ECO:0000315"/>
    <property type="project" value="CGD"/>
</dbReference>
<evidence type="ECO:0000256" key="3">
    <source>
        <dbReference type="ARBA" id="ARBA00022989"/>
    </source>
</evidence>
<organism evidence="9 10">
    <name type="scientific">Candida albicans (strain SC5314 / ATCC MYA-2876)</name>
    <name type="common">Yeast</name>
    <dbReference type="NCBI Taxonomy" id="237561"/>
    <lineage>
        <taxon>Eukaryota</taxon>
        <taxon>Fungi</taxon>
        <taxon>Dikarya</taxon>
        <taxon>Ascomycota</taxon>
        <taxon>Saccharomycotina</taxon>
        <taxon>Pichiomycetes</taxon>
        <taxon>Debaryomycetaceae</taxon>
        <taxon>Candida/Lodderomyces clade</taxon>
        <taxon>Candida</taxon>
    </lineage>
</organism>
<feature type="domain" description="Inositolphosphotransferase Aur1/Ipt1" evidence="7">
    <location>
        <begin position="297"/>
        <end position="465"/>
    </location>
</feature>
<evidence type="ECO:0000256" key="6">
    <source>
        <dbReference type="SAM" id="Phobius"/>
    </source>
</evidence>
<dbReference type="InParanoid" id="A0A1D8PEJ5"/>
<feature type="transmembrane region" description="Helical" evidence="6">
    <location>
        <begin position="426"/>
        <end position="442"/>
    </location>
</feature>
<feature type="transmembrane region" description="Helical" evidence="6">
    <location>
        <begin position="301"/>
        <end position="322"/>
    </location>
</feature>
<dbReference type="InterPro" id="IPR036938">
    <property type="entry name" value="PAP2/HPO_sf"/>
</dbReference>
<dbReference type="GO" id="GO:0071466">
    <property type="term" value="P:cellular response to xenobiotic stimulus"/>
    <property type="evidence" value="ECO:0000315"/>
    <property type="project" value="CGD"/>
</dbReference>
<evidence type="ECO:0000313" key="8">
    <source>
        <dbReference type="CGD" id="CAL0000180770"/>
    </source>
</evidence>
<dbReference type="eggNOG" id="ENOG502QPKA">
    <property type="taxonomic scope" value="Eukaryota"/>
</dbReference>
<dbReference type="GO" id="GO:0070916">
    <property type="term" value="C:inositol phosphoceramide synthase complex"/>
    <property type="evidence" value="ECO:0000318"/>
    <property type="project" value="GO_Central"/>
</dbReference>
<evidence type="ECO:0000313" key="9">
    <source>
        <dbReference type="EMBL" id="AOW26546.1"/>
    </source>
</evidence>
<comment type="subcellular location">
    <subcellularLocation>
        <location evidence="1">Membrane</location>
        <topology evidence="1">Multi-pass membrane protein</topology>
    </subcellularLocation>
</comment>
<dbReference type="GO" id="GO:0030148">
    <property type="term" value="P:sphingolipid biosynthetic process"/>
    <property type="evidence" value="ECO:0000318"/>
    <property type="project" value="GO_Central"/>
</dbReference>
<feature type="transmembrane region" description="Helical" evidence="6">
    <location>
        <begin position="329"/>
        <end position="350"/>
    </location>
</feature>
<dbReference type="GO" id="GO:0030447">
    <property type="term" value="P:filamentous growth"/>
    <property type="evidence" value="ECO:0000315"/>
    <property type="project" value="CGD"/>
</dbReference>
<name>A0A1D8PEJ5_CANAL</name>
<feature type="transmembrane region" description="Helical" evidence="6">
    <location>
        <begin position="270"/>
        <end position="289"/>
    </location>
</feature>
<dbReference type="GO" id="GO:0016772">
    <property type="term" value="F:transferase activity, transferring phosphorus-containing groups"/>
    <property type="evidence" value="ECO:0000315"/>
    <property type="project" value="CGD"/>
</dbReference>
<dbReference type="SUPFAM" id="SSF48317">
    <property type="entry name" value="Acid phosphatase/Vanadium-dependent haloperoxidase"/>
    <property type="match status" value="1"/>
</dbReference>
<sequence length="514" mass="59289">MITTTSISSVILTILKPLVFIYQFIYRVYWSGLNQRNILQLILNFCINFSPVFIWLLIFKNAGLIPHEIRPKIHVKLAYHLDQYIFETIIGGIVNILGLASSGWLLYRFVYQSKSSNNNSNRNNHHQSQISGEYPPSNANDIYSLYKIPQNYELDIDNDSSSSNSSNNSDIELESFPKELLKPSYNQLPPINFQDNDDQIQDSQLDNNRVHDGNSENTRFAPMVFIPQLTSVEVGQMAQSINNKILNHIQPKNSNSGFNYNYSPINSWDFCPSLLLATSWFLLNFVHYLREPIRLWQDYLAWTSYVLGHITVPIVTAVWLYVFHAPGSLKAYSFALGLQNICGVLTHLLFPNAAPWFIHMNGENANADYDTPGYAAGLIRVDIALGTHLTSNGFHASPIVFGALPSLHSAMAVMTFFFVGYYSRWYIIKFLAFMFVMIQWWATIYLDHHWRLDLLAGLIYACIWFTIIYKLVIKYQQERFIMARLKYQFNNGGSTMGMRVFRNTKIQWFFDPLS</sequence>
<dbReference type="GO" id="GO:0036187">
    <property type="term" value="P:cell growth mode switching, budding to filamentous"/>
    <property type="evidence" value="ECO:0000315"/>
    <property type="project" value="CGD"/>
</dbReference>
<dbReference type="AlphaFoldDB" id="A0A1D8PEJ5"/>
<dbReference type="CDD" id="cd03386">
    <property type="entry name" value="PAP2_Aur1_like"/>
    <property type="match status" value="1"/>
</dbReference>
<evidence type="ECO:0000313" key="10">
    <source>
        <dbReference type="Proteomes" id="UP000000559"/>
    </source>
</evidence>
<dbReference type="Pfam" id="PF14378">
    <property type="entry name" value="PAP2_3"/>
    <property type="match status" value="1"/>
</dbReference>